<gene>
    <name evidence="1" type="ORF">PS467_41405</name>
</gene>
<dbReference type="Proteomes" id="UP001305606">
    <property type="component" value="Chromosome"/>
</dbReference>
<keyword evidence="2" id="KW-1185">Reference proteome</keyword>
<dbReference type="EMBL" id="CP117522">
    <property type="protein sequence ID" value="WNF01331.1"/>
    <property type="molecule type" value="Genomic_DNA"/>
</dbReference>
<dbReference type="InterPro" id="IPR011006">
    <property type="entry name" value="CheY-like_superfamily"/>
</dbReference>
<evidence type="ECO:0000313" key="2">
    <source>
        <dbReference type="Proteomes" id="UP001305606"/>
    </source>
</evidence>
<dbReference type="Gene3D" id="3.40.50.2300">
    <property type="match status" value="1"/>
</dbReference>
<dbReference type="SUPFAM" id="SSF52172">
    <property type="entry name" value="CheY-like"/>
    <property type="match status" value="1"/>
</dbReference>
<dbReference type="RefSeq" id="WP_311039650.1">
    <property type="nucleotide sequence ID" value="NZ_CP117522.1"/>
</dbReference>
<evidence type="ECO:0000313" key="1">
    <source>
        <dbReference type="EMBL" id="WNF01331.1"/>
    </source>
</evidence>
<name>A0ABY9V8U5_9ACTN</name>
<organism evidence="1 2">
    <name type="scientific">Streptomyces luomodiensis</name>
    <dbReference type="NCBI Taxonomy" id="3026192"/>
    <lineage>
        <taxon>Bacteria</taxon>
        <taxon>Bacillati</taxon>
        <taxon>Actinomycetota</taxon>
        <taxon>Actinomycetes</taxon>
        <taxon>Kitasatosporales</taxon>
        <taxon>Streptomycetaceae</taxon>
        <taxon>Streptomyces</taxon>
    </lineage>
</organism>
<sequence>MLSETADVEVVGTAIDREELVRQSTRLMPDVVVAGSSLVLPDGPVMVSRLPSAVSGGTIMAAERDTDELLCAALAAGVHSYVPLSSPREDFDAAIQAVAAGAAFLPTDVTRRVRQ</sequence>
<protein>
    <submittedName>
        <fullName evidence="1">Uncharacterized protein</fullName>
    </submittedName>
</protein>
<accession>A0ABY9V8U5</accession>
<proteinExistence type="predicted"/>
<reference evidence="1 2" key="1">
    <citation type="submission" date="2023-02" db="EMBL/GenBank/DDBJ databases">
        <title>Streptomyces sp. SCA4-21 with antifungal activity against Fusarium oxysporum f. sp. cubense, Streptomyces sp. SCA2-17 with antifungal activity against Fusarium oxysporum f. sp. cubense.</title>
        <authorList>
            <person name="Qi D."/>
        </authorList>
    </citation>
    <scope>NUCLEOTIDE SEQUENCE [LARGE SCALE GENOMIC DNA]</scope>
    <source>
        <strain evidence="1 2">SCA4-21</strain>
    </source>
</reference>